<evidence type="ECO:0000313" key="2">
    <source>
        <dbReference type="Proteomes" id="UP000092124"/>
    </source>
</evidence>
<accession>A0A1A6HCY8</accession>
<dbReference type="STRING" id="56216.A0A1A6HCY8"/>
<comment type="caution">
    <text evidence="1">The sequence shown here is derived from an EMBL/GenBank/DDBJ whole genome shotgun (WGS) entry which is preliminary data.</text>
</comment>
<dbReference type="Proteomes" id="UP000092124">
    <property type="component" value="Unassembled WGS sequence"/>
</dbReference>
<feature type="non-terminal residue" evidence="1">
    <location>
        <position position="1"/>
    </location>
</feature>
<dbReference type="OrthoDB" id="660555at2759"/>
<dbReference type="EMBL" id="LZPO01037190">
    <property type="protein sequence ID" value="OBS75502.1"/>
    <property type="molecule type" value="Genomic_DNA"/>
</dbReference>
<keyword evidence="2" id="KW-1185">Reference proteome</keyword>
<proteinExistence type="predicted"/>
<sequence>TPSETEQPRIKFTQDGSALVKSDQGVSQPQRPISIQSIGLDHEYKARERVVNILPHPHSSRTGIHWTIPQSAVGSMFVPSCLSASTRVFRSELRKIKRAIKKSKKKKGKKDTFFVDKTFSSILILSSPFSKLPPSYSRFMTTRFKTSADFGGRRKTPDYTQELPLLRDVSETLLSPIPSASSVVPEPQWSERPPRHPATLNKVVLNIATLPELPTLPRPVLPRRHPKHIAIALIRTTRKLDPDAHVLRGEGFKTIAATRYETIIAMTTLAIINCQVYGRNALSLKGFFLLHCPDLTPVALQLVYLNLSFNDLSNFPV</sequence>
<gene>
    <name evidence="1" type="ORF">A6R68_18046</name>
</gene>
<organism evidence="1 2">
    <name type="scientific">Neotoma lepida</name>
    <name type="common">Desert woodrat</name>
    <dbReference type="NCBI Taxonomy" id="56216"/>
    <lineage>
        <taxon>Eukaryota</taxon>
        <taxon>Metazoa</taxon>
        <taxon>Chordata</taxon>
        <taxon>Craniata</taxon>
        <taxon>Vertebrata</taxon>
        <taxon>Euteleostomi</taxon>
        <taxon>Mammalia</taxon>
        <taxon>Eutheria</taxon>
        <taxon>Euarchontoglires</taxon>
        <taxon>Glires</taxon>
        <taxon>Rodentia</taxon>
        <taxon>Myomorpha</taxon>
        <taxon>Muroidea</taxon>
        <taxon>Cricetidae</taxon>
        <taxon>Neotominae</taxon>
        <taxon>Neotoma</taxon>
    </lineage>
</organism>
<reference evidence="1 2" key="1">
    <citation type="submission" date="2016-06" db="EMBL/GenBank/DDBJ databases">
        <title>The Draft Genome Sequence and Annotation of the Desert Woodrat Neotoma lepida.</title>
        <authorList>
            <person name="Campbell M."/>
            <person name="Oakeson K.F."/>
            <person name="Yandell M."/>
            <person name="Halpert J.R."/>
            <person name="Dearing D."/>
        </authorList>
    </citation>
    <scope>NUCLEOTIDE SEQUENCE [LARGE SCALE GENOMIC DNA]</scope>
    <source>
        <strain evidence="1">417</strain>
        <tissue evidence="1">Liver</tissue>
    </source>
</reference>
<dbReference type="AlphaFoldDB" id="A0A1A6HCY8"/>
<feature type="non-terminal residue" evidence="1">
    <location>
        <position position="317"/>
    </location>
</feature>
<evidence type="ECO:0000313" key="1">
    <source>
        <dbReference type="EMBL" id="OBS75502.1"/>
    </source>
</evidence>
<protein>
    <submittedName>
        <fullName evidence="1">Uncharacterized protein</fullName>
    </submittedName>
</protein>
<name>A0A1A6HCY8_NEOLE</name>